<dbReference type="FunFam" id="1.10.220.10:FF:000003">
    <property type="entry name" value="Annexin"/>
    <property type="match status" value="1"/>
</dbReference>
<comment type="caution">
    <text evidence="8">The sequence shown here is derived from an EMBL/GenBank/DDBJ whole genome shotgun (WGS) entry which is preliminary data.</text>
</comment>
<dbReference type="PROSITE" id="PS51897">
    <property type="entry name" value="ANNEXIN_2"/>
    <property type="match status" value="4"/>
</dbReference>
<dbReference type="SUPFAM" id="SSF47874">
    <property type="entry name" value="Annexin"/>
    <property type="match status" value="1"/>
</dbReference>
<organism evidence="8 9">
    <name type="scientific">Gryllus longicercus</name>
    <dbReference type="NCBI Taxonomy" id="2509291"/>
    <lineage>
        <taxon>Eukaryota</taxon>
        <taxon>Metazoa</taxon>
        <taxon>Ecdysozoa</taxon>
        <taxon>Arthropoda</taxon>
        <taxon>Hexapoda</taxon>
        <taxon>Insecta</taxon>
        <taxon>Pterygota</taxon>
        <taxon>Neoptera</taxon>
        <taxon>Polyneoptera</taxon>
        <taxon>Orthoptera</taxon>
        <taxon>Ensifera</taxon>
        <taxon>Gryllidea</taxon>
        <taxon>Grylloidea</taxon>
        <taxon>Gryllidae</taxon>
        <taxon>Gryllinae</taxon>
        <taxon>Gryllus</taxon>
    </lineage>
</organism>
<evidence type="ECO:0000256" key="3">
    <source>
        <dbReference type="ARBA" id="ARBA00022837"/>
    </source>
</evidence>
<dbReference type="GO" id="GO:0001786">
    <property type="term" value="F:phosphatidylserine binding"/>
    <property type="evidence" value="ECO:0007669"/>
    <property type="project" value="TreeGrafter"/>
</dbReference>
<feature type="region of interest" description="Disordered" evidence="7">
    <location>
        <begin position="1"/>
        <end position="30"/>
    </location>
</feature>
<dbReference type="Gene3D" id="1.10.220.10">
    <property type="entry name" value="Annexin"/>
    <property type="match status" value="4"/>
</dbReference>
<comment type="domain">
    <text evidence="6">A pair of annexin repeats may form one binding site for calcium and phospholipid.</text>
</comment>
<keyword evidence="2 6" id="KW-0677">Repeat</keyword>
<dbReference type="GO" id="GO:0005544">
    <property type="term" value="F:calcium-dependent phospholipid binding"/>
    <property type="evidence" value="ECO:0007669"/>
    <property type="project" value="UniProtKB-KW"/>
</dbReference>
<proteinExistence type="inferred from homology"/>
<dbReference type="EMBL" id="JAZDUA010000346">
    <property type="protein sequence ID" value="KAK7794123.1"/>
    <property type="molecule type" value="Genomic_DNA"/>
</dbReference>
<dbReference type="GO" id="GO:0012506">
    <property type="term" value="C:vesicle membrane"/>
    <property type="evidence" value="ECO:0007669"/>
    <property type="project" value="TreeGrafter"/>
</dbReference>
<dbReference type="AlphaFoldDB" id="A0AAN9Z2U3"/>
<protein>
    <recommendedName>
        <fullName evidence="6">Annexin</fullName>
    </recommendedName>
</protein>
<evidence type="ECO:0000256" key="6">
    <source>
        <dbReference type="RuleBase" id="RU003540"/>
    </source>
</evidence>
<dbReference type="PANTHER" id="PTHR10502">
    <property type="entry name" value="ANNEXIN"/>
    <property type="match status" value="1"/>
</dbReference>
<dbReference type="FunFam" id="1.10.220.10:FF:000004">
    <property type="entry name" value="Annexin"/>
    <property type="match status" value="1"/>
</dbReference>
<evidence type="ECO:0000313" key="8">
    <source>
        <dbReference type="EMBL" id="KAK7794123.1"/>
    </source>
</evidence>
<feature type="compositionally biased region" description="Basic residues" evidence="7">
    <location>
        <begin position="1"/>
        <end position="23"/>
    </location>
</feature>
<evidence type="ECO:0000313" key="9">
    <source>
        <dbReference type="Proteomes" id="UP001378592"/>
    </source>
</evidence>
<dbReference type="InterPro" id="IPR001464">
    <property type="entry name" value="Annexin"/>
</dbReference>
<sequence>MPARRGAARRGAARRGAARRGAARRGGFTRGLEIEPGNACARAKGATQRSQCWVRARRIRSAAAVGGWDRKRSPVERLEPFWSSRRAILVLSLSLNMGDYYTPVPTVRPVSPFNPSEDAATLRSAMKGLGTDEQTIIDIITQRTNSQRQEIAKHFTQEYERDIIEDLKSELGGHFEDVILALMVPKADYLCKELNKAMVGAGTDENTLIEILCSKTNKEIKDMVEAYERLFDRPLAEHMCSETSGDLRRLLTLIVTGVRNDYSVDAGRAKEAAEELHAAGELKIGTDEEVFNRILAHESFPQLKLIFEAYKEISGRTIEQALQDEISGDLLEAMLTIVENVQHPPTFFAKRLHDAVAGAGTEDKTLIRIIVCRSEVDLESIKREYEKLYDKTLESVVTNETSGDYKRALLALIGGP</sequence>
<evidence type="ECO:0000256" key="1">
    <source>
        <dbReference type="ARBA" id="ARBA00007831"/>
    </source>
</evidence>
<dbReference type="Pfam" id="PF00191">
    <property type="entry name" value="Annexin"/>
    <property type="match status" value="4"/>
</dbReference>
<dbReference type="GO" id="GO:0005509">
    <property type="term" value="F:calcium ion binding"/>
    <property type="evidence" value="ECO:0007669"/>
    <property type="project" value="InterPro"/>
</dbReference>
<evidence type="ECO:0000256" key="7">
    <source>
        <dbReference type="SAM" id="MobiDB-lite"/>
    </source>
</evidence>
<dbReference type="GO" id="GO:0005737">
    <property type="term" value="C:cytoplasm"/>
    <property type="evidence" value="ECO:0007669"/>
    <property type="project" value="TreeGrafter"/>
</dbReference>
<dbReference type="GO" id="GO:0005634">
    <property type="term" value="C:nucleus"/>
    <property type="evidence" value="ECO:0007669"/>
    <property type="project" value="TreeGrafter"/>
</dbReference>
<keyword evidence="5 6" id="KW-0111">Calcium/phospholipid-binding</keyword>
<gene>
    <name evidence="8" type="ORF">R5R35_012612</name>
</gene>
<evidence type="ECO:0000256" key="5">
    <source>
        <dbReference type="ARBA" id="ARBA00023302"/>
    </source>
</evidence>
<name>A0AAN9Z2U3_9ORTH</name>
<dbReference type="FunFam" id="1.10.220.10:FF:000001">
    <property type="entry name" value="Annexin"/>
    <property type="match status" value="1"/>
</dbReference>
<keyword evidence="3 6" id="KW-0106">Calcium</keyword>
<dbReference type="GO" id="GO:0005886">
    <property type="term" value="C:plasma membrane"/>
    <property type="evidence" value="ECO:0007669"/>
    <property type="project" value="TreeGrafter"/>
</dbReference>
<dbReference type="FunFam" id="1.10.220.10:FF:000002">
    <property type="entry name" value="Annexin"/>
    <property type="match status" value="1"/>
</dbReference>
<evidence type="ECO:0000256" key="2">
    <source>
        <dbReference type="ARBA" id="ARBA00022737"/>
    </source>
</evidence>
<reference evidence="8 9" key="1">
    <citation type="submission" date="2024-03" db="EMBL/GenBank/DDBJ databases">
        <title>The genome assembly and annotation of the cricket Gryllus longicercus Weissman &amp; Gray.</title>
        <authorList>
            <person name="Szrajer S."/>
            <person name="Gray D."/>
            <person name="Ylla G."/>
        </authorList>
    </citation>
    <scope>NUCLEOTIDE SEQUENCE [LARGE SCALE GENOMIC DNA]</scope>
    <source>
        <strain evidence="8">DAG 2021-001</strain>
        <tissue evidence="8">Whole body minus gut</tissue>
    </source>
</reference>
<dbReference type="SMART" id="SM00335">
    <property type="entry name" value="ANX"/>
    <property type="match status" value="4"/>
</dbReference>
<keyword evidence="9" id="KW-1185">Reference proteome</keyword>
<accession>A0AAN9Z2U3</accession>
<dbReference type="InterPro" id="IPR018502">
    <property type="entry name" value="Annexin_repeat"/>
</dbReference>
<dbReference type="InterPro" id="IPR018252">
    <property type="entry name" value="Annexin_repeat_CS"/>
</dbReference>
<dbReference type="PANTHER" id="PTHR10502:SF177">
    <property type="entry name" value="ANNEXIN B10"/>
    <property type="match status" value="1"/>
</dbReference>
<comment type="similarity">
    <text evidence="1 6">Belongs to the annexin family.</text>
</comment>
<dbReference type="InterPro" id="IPR037104">
    <property type="entry name" value="Annexin_sf"/>
</dbReference>
<dbReference type="PRINTS" id="PR00196">
    <property type="entry name" value="ANNEXIN"/>
</dbReference>
<dbReference type="PROSITE" id="PS00223">
    <property type="entry name" value="ANNEXIN_1"/>
    <property type="match status" value="1"/>
</dbReference>
<evidence type="ECO:0000256" key="4">
    <source>
        <dbReference type="ARBA" id="ARBA00023216"/>
    </source>
</evidence>
<dbReference type="Proteomes" id="UP001378592">
    <property type="component" value="Unassembled WGS sequence"/>
</dbReference>
<keyword evidence="4 6" id="KW-0041">Annexin</keyword>